<reference evidence="2 3" key="1">
    <citation type="submission" date="2019-07" db="EMBL/GenBank/DDBJ databases">
        <title>Draft genome for Aliikangiella sp. M105.</title>
        <authorList>
            <person name="Wang G."/>
        </authorList>
    </citation>
    <scope>NUCLEOTIDE SEQUENCE [LARGE SCALE GENOMIC DNA]</scope>
    <source>
        <strain evidence="2 3">M105</strain>
    </source>
</reference>
<dbReference type="Gene3D" id="3.40.630.30">
    <property type="match status" value="1"/>
</dbReference>
<dbReference type="InterPro" id="IPR000182">
    <property type="entry name" value="GNAT_dom"/>
</dbReference>
<keyword evidence="2" id="KW-0808">Transferase</keyword>
<evidence type="ECO:0000313" key="2">
    <source>
        <dbReference type="EMBL" id="TQV84439.1"/>
    </source>
</evidence>
<evidence type="ECO:0000259" key="1">
    <source>
        <dbReference type="PROSITE" id="PS51186"/>
    </source>
</evidence>
<accession>A0A545U4P4</accession>
<dbReference type="OrthoDB" id="9796171at2"/>
<keyword evidence="3" id="KW-1185">Reference proteome</keyword>
<organism evidence="2 3">
    <name type="scientific">Aliikangiella coralliicola</name>
    <dbReference type="NCBI Taxonomy" id="2592383"/>
    <lineage>
        <taxon>Bacteria</taxon>
        <taxon>Pseudomonadati</taxon>
        <taxon>Pseudomonadota</taxon>
        <taxon>Gammaproteobacteria</taxon>
        <taxon>Oceanospirillales</taxon>
        <taxon>Pleioneaceae</taxon>
        <taxon>Aliikangiella</taxon>
    </lineage>
</organism>
<protein>
    <submittedName>
        <fullName evidence="2">GNAT family N-acetyltransferase</fullName>
    </submittedName>
</protein>
<dbReference type="Proteomes" id="UP000315439">
    <property type="component" value="Unassembled WGS sequence"/>
</dbReference>
<dbReference type="AlphaFoldDB" id="A0A545U4P4"/>
<dbReference type="InterPro" id="IPR016181">
    <property type="entry name" value="Acyl_CoA_acyltransferase"/>
</dbReference>
<feature type="domain" description="N-acetyltransferase" evidence="1">
    <location>
        <begin position="7"/>
        <end position="145"/>
    </location>
</feature>
<dbReference type="EMBL" id="VIKS01000014">
    <property type="protein sequence ID" value="TQV84439.1"/>
    <property type="molecule type" value="Genomic_DNA"/>
</dbReference>
<comment type="caution">
    <text evidence="2">The sequence shown here is derived from an EMBL/GenBank/DDBJ whole genome shotgun (WGS) entry which is preliminary data.</text>
</comment>
<dbReference type="GO" id="GO:0016747">
    <property type="term" value="F:acyltransferase activity, transferring groups other than amino-acyl groups"/>
    <property type="evidence" value="ECO:0007669"/>
    <property type="project" value="InterPro"/>
</dbReference>
<name>A0A545U4P4_9GAMM</name>
<dbReference type="RefSeq" id="WP_142934059.1">
    <property type="nucleotide sequence ID" value="NZ_ML660170.1"/>
</dbReference>
<proteinExistence type="predicted"/>
<gene>
    <name evidence="2" type="ORF">FLL46_22750</name>
</gene>
<evidence type="ECO:0000313" key="3">
    <source>
        <dbReference type="Proteomes" id="UP000315439"/>
    </source>
</evidence>
<dbReference type="PROSITE" id="PS51186">
    <property type="entry name" value="GNAT"/>
    <property type="match status" value="1"/>
</dbReference>
<dbReference type="SUPFAM" id="SSF55729">
    <property type="entry name" value="Acyl-CoA N-acyltransferases (Nat)"/>
    <property type="match status" value="1"/>
</dbReference>
<dbReference type="Pfam" id="PF13673">
    <property type="entry name" value="Acetyltransf_10"/>
    <property type="match status" value="1"/>
</dbReference>
<dbReference type="CDD" id="cd04301">
    <property type="entry name" value="NAT_SF"/>
    <property type="match status" value="1"/>
</dbReference>
<sequence>MGITETLHFKEVDWSTAAGDIMEIRKRVFVIEQRFEKEILCDNRDDNSYHILVTNNNKEPIACGRLCPNGRIGRIAVLMNYRGKGIGTMVLAKLIKIAEKSSIPSLSLNVETDLSPFYDQQKFYADGPVYMKQGVPHQRMTKRLA</sequence>